<feature type="compositionally biased region" description="Basic residues" evidence="1">
    <location>
        <begin position="12"/>
        <end position="25"/>
    </location>
</feature>
<gene>
    <name evidence="3" type="ORF">SAMN05414137_108141</name>
</gene>
<organism evidence="3 4">
    <name type="scientific">Streptacidiphilus jiangxiensis</name>
    <dbReference type="NCBI Taxonomy" id="235985"/>
    <lineage>
        <taxon>Bacteria</taxon>
        <taxon>Bacillati</taxon>
        <taxon>Actinomycetota</taxon>
        <taxon>Actinomycetes</taxon>
        <taxon>Kitasatosporales</taxon>
        <taxon>Streptomycetaceae</taxon>
        <taxon>Streptacidiphilus</taxon>
    </lineage>
</organism>
<dbReference type="EMBL" id="FOAZ01000008">
    <property type="protein sequence ID" value="SEL39562.1"/>
    <property type="molecule type" value="Genomic_DNA"/>
</dbReference>
<evidence type="ECO:0000259" key="2">
    <source>
        <dbReference type="Pfam" id="PF13400"/>
    </source>
</evidence>
<dbReference type="InterPro" id="IPR021202">
    <property type="entry name" value="Rv3654c-like"/>
</dbReference>
<dbReference type="AlphaFoldDB" id="A0A1H7PUZ3"/>
<dbReference type="eggNOG" id="ENOG5032BJB">
    <property type="taxonomic scope" value="Bacteria"/>
</dbReference>
<keyword evidence="3" id="KW-0547">Nucleotide-binding</keyword>
<feature type="compositionally biased region" description="Basic and acidic residues" evidence="1">
    <location>
        <begin position="1"/>
        <end position="11"/>
    </location>
</feature>
<feature type="region of interest" description="Disordered" evidence="1">
    <location>
        <begin position="1"/>
        <end position="26"/>
    </location>
</feature>
<evidence type="ECO:0000313" key="4">
    <source>
        <dbReference type="Proteomes" id="UP000183015"/>
    </source>
</evidence>
<dbReference type="InterPro" id="IPR028087">
    <property type="entry name" value="Tad_N"/>
</dbReference>
<evidence type="ECO:0000256" key="1">
    <source>
        <dbReference type="SAM" id="MobiDB-lite"/>
    </source>
</evidence>
<protein>
    <submittedName>
        <fullName evidence="3">Helicase/secretion neighborhood TadE-like protein</fullName>
    </submittedName>
</protein>
<accession>A0A1H7PUZ3</accession>
<sequence>MRPPRRPEPRRGRPGRRGGRFRPPRRQCGDTGAATIWLVALLSLVALAATAALAVAGAIAARHRAESAADLAALAAAGRLLLDPGQACAEAAAIASAQGATLRACTIRADAMEDSVEVDVSVPSPSGLIPGLPPAHGRARAGPVTAPF</sequence>
<dbReference type="RefSeq" id="WP_052438716.1">
    <property type="nucleotide sequence ID" value="NZ_BBPN01000013.1"/>
</dbReference>
<keyword evidence="3" id="KW-0067">ATP-binding</keyword>
<dbReference type="Pfam" id="PF13400">
    <property type="entry name" value="Tad"/>
    <property type="match status" value="1"/>
</dbReference>
<dbReference type="NCBIfam" id="TIGR03816">
    <property type="entry name" value="tadE_like_DECH"/>
    <property type="match status" value="1"/>
</dbReference>
<keyword evidence="3" id="KW-0347">Helicase</keyword>
<dbReference type="STRING" id="235985.SAMN05414137_108141"/>
<dbReference type="Proteomes" id="UP000183015">
    <property type="component" value="Unassembled WGS sequence"/>
</dbReference>
<reference evidence="4" key="1">
    <citation type="submission" date="2016-10" db="EMBL/GenBank/DDBJ databases">
        <authorList>
            <person name="Varghese N."/>
        </authorList>
    </citation>
    <scope>NUCLEOTIDE SEQUENCE [LARGE SCALE GENOMIC DNA]</scope>
    <source>
        <strain evidence="4">DSM 45096 / BCRC 16803 / CGMCC 4.1857 / CIP 109030 / JCM 12277 / KCTC 19219 / NBRC 100920 / 33214</strain>
    </source>
</reference>
<name>A0A1H7PUZ3_STRJI</name>
<proteinExistence type="predicted"/>
<evidence type="ECO:0000313" key="3">
    <source>
        <dbReference type="EMBL" id="SEL39562.1"/>
    </source>
</evidence>
<feature type="domain" description="Putative Flp pilus-assembly TadG-like N-terminal" evidence="2">
    <location>
        <begin position="32"/>
        <end position="78"/>
    </location>
</feature>
<dbReference type="GO" id="GO:0004386">
    <property type="term" value="F:helicase activity"/>
    <property type="evidence" value="ECO:0007669"/>
    <property type="project" value="UniProtKB-KW"/>
</dbReference>
<keyword evidence="3" id="KW-0378">Hydrolase</keyword>
<keyword evidence="4" id="KW-1185">Reference proteome</keyword>